<name>A0ABS4FD31_9BACL</name>
<keyword evidence="1" id="KW-1133">Transmembrane helix</keyword>
<protein>
    <recommendedName>
        <fullName evidence="2">DUF418 domain-containing protein</fullName>
    </recommendedName>
</protein>
<keyword evidence="1" id="KW-0812">Transmembrane</keyword>
<feature type="domain" description="DUF418" evidence="2">
    <location>
        <begin position="234"/>
        <end position="388"/>
    </location>
</feature>
<feature type="transmembrane region" description="Helical" evidence="1">
    <location>
        <begin position="209"/>
        <end position="233"/>
    </location>
</feature>
<organism evidence="3 4">
    <name type="scientific">Paenibacillus lactis</name>
    <dbReference type="NCBI Taxonomy" id="228574"/>
    <lineage>
        <taxon>Bacteria</taxon>
        <taxon>Bacillati</taxon>
        <taxon>Bacillota</taxon>
        <taxon>Bacilli</taxon>
        <taxon>Bacillales</taxon>
        <taxon>Paenibacillaceae</taxon>
        <taxon>Paenibacillus</taxon>
    </lineage>
</organism>
<reference evidence="3 4" key="1">
    <citation type="submission" date="2021-03" db="EMBL/GenBank/DDBJ databases">
        <title>Genomic Encyclopedia of Type Strains, Phase IV (KMG-IV): sequencing the most valuable type-strain genomes for metagenomic binning, comparative biology and taxonomic classification.</title>
        <authorList>
            <person name="Goeker M."/>
        </authorList>
    </citation>
    <scope>NUCLEOTIDE SEQUENCE [LARGE SCALE GENOMIC DNA]</scope>
    <source>
        <strain evidence="3 4">DSM 15596</strain>
    </source>
</reference>
<dbReference type="GeneID" id="95405224"/>
<dbReference type="PANTHER" id="PTHR30590">
    <property type="entry name" value="INNER MEMBRANE PROTEIN"/>
    <property type="match status" value="1"/>
</dbReference>
<feature type="transmembrane region" description="Helical" evidence="1">
    <location>
        <begin position="248"/>
        <end position="267"/>
    </location>
</feature>
<keyword evidence="4" id="KW-1185">Reference proteome</keyword>
<dbReference type="InterPro" id="IPR007349">
    <property type="entry name" value="DUF418"/>
</dbReference>
<dbReference type="Proteomes" id="UP000706926">
    <property type="component" value="Unassembled WGS sequence"/>
</dbReference>
<evidence type="ECO:0000313" key="4">
    <source>
        <dbReference type="Proteomes" id="UP000706926"/>
    </source>
</evidence>
<dbReference type="EMBL" id="JAGGKI010000008">
    <property type="protein sequence ID" value="MBP1894172.1"/>
    <property type="molecule type" value="Genomic_DNA"/>
</dbReference>
<proteinExistence type="predicted"/>
<evidence type="ECO:0000313" key="3">
    <source>
        <dbReference type="EMBL" id="MBP1894172.1"/>
    </source>
</evidence>
<feature type="transmembrane region" description="Helical" evidence="1">
    <location>
        <begin position="54"/>
        <end position="75"/>
    </location>
</feature>
<evidence type="ECO:0000259" key="2">
    <source>
        <dbReference type="Pfam" id="PF04235"/>
    </source>
</evidence>
<feature type="transmembrane region" description="Helical" evidence="1">
    <location>
        <begin position="321"/>
        <end position="343"/>
    </location>
</feature>
<comment type="caution">
    <text evidence="3">The sequence shown here is derived from an EMBL/GenBank/DDBJ whole genome shotgun (WGS) entry which is preliminary data.</text>
</comment>
<accession>A0ABS4FD31</accession>
<feature type="transmembrane region" description="Helical" evidence="1">
    <location>
        <begin position="95"/>
        <end position="112"/>
    </location>
</feature>
<keyword evidence="1" id="KW-0472">Membrane</keyword>
<gene>
    <name evidence="3" type="ORF">J2Z18_003275</name>
</gene>
<dbReference type="Pfam" id="PF04235">
    <property type="entry name" value="DUF418"/>
    <property type="match status" value="1"/>
</dbReference>
<dbReference type="RefSeq" id="WP_007127522.1">
    <property type="nucleotide sequence ID" value="NZ_CBCSDU010000036.1"/>
</dbReference>
<feature type="transmembrane region" description="Helical" evidence="1">
    <location>
        <begin position="140"/>
        <end position="161"/>
    </location>
</feature>
<dbReference type="InterPro" id="IPR052529">
    <property type="entry name" value="Bact_Transport_Assoc"/>
</dbReference>
<evidence type="ECO:0000256" key="1">
    <source>
        <dbReference type="SAM" id="Phobius"/>
    </source>
</evidence>
<feature type="transmembrane region" description="Helical" evidence="1">
    <location>
        <begin position="349"/>
        <end position="370"/>
    </location>
</feature>
<feature type="transmembrane region" description="Helical" evidence="1">
    <location>
        <begin position="118"/>
        <end position="133"/>
    </location>
</feature>
<sequence>MDRNSQQRLTKIDSLRGLALFGIFLVNITFFTTSLQTISFGVELWNGWLDQGLMLLRGILIDGKFILIFSFLFGFGMVLMQESSRRKGGRFHRIYTRRLLALLVFGLLHGLLIWYGDILTHYAILGFVLLLFHRCKPRTLLIWSVALLLVVPVLLTGASLLSPGAGSQAFEPISQADAYRMGIYFQERDAAIYGEGTFFQITAQRINDYIASLFNMLVFYPQILGMFLLGAYFCKQRILHDADGNRKIIARLILLGALIGFPLQVMMSLAKGLPTWVEAVSLFVGAPLVTLAYIGAFARLYQNSRWNNVLNALSRPGKMAFTNYLLQSVICGLIFYGYGLGWFGKVAPAAQMLLALFIFALQTAFSIWWLRRFPIGPLEYVWRLVTYWGNPVKRSGQDVSHPRQQRGTL</sequence>
<feature type="transmembrane region" description="Helical" evidence="1">
    <location>
        <begin position="279"/>
        <end position="301"/>
    </location>
</feature>
<dbReference type="PANTHER" id="PTHR30590:SF2">
    <property type="entry name" value="INNER MEMBRANE PROTEIN"/>
    <property type="match status" value="1"/>
</dbReference>
<feature type="transmembrane region" description="Helical" evidence="1">
    <location>
        <begin position="20"/>
        <end position="42"/>
    </location>
</feature>